<sequence>MNLNEATGENLNYIFSKLQERLQVVNTAILDPDNYNIQQYDDIKEIYDYVEGNDNISVKEMDALVSELGRIKTQSS</sequence>
<dbReference type="InterPro" id="IPR009507">
    <property type="entry name" value="UPF0435"/>
</dbReference>
<dbReference type="Pfam" id="PF06569">
    <property type="entry name" value="DUF1128"/>
    <property type="match status" value="1"/>
</dbReference>
<dbReference type="EMBL" id="JACHHJ010000001">
    <property type="protein sequence ID" value="MBB6449329.1"/>
    <property type="molecule type" value="Genomic_DNA"/>
</dbReference>
<comment type="caution">
    <text evidence="1">The sequence shown here is derived from an EMBL/GenBank/DDBJ whole genome shotgun (WGS) entry which is preliminary data.</text>
</comment>
<gene>
    <name evidence="1" type="ORF">HNR44_001278</name>
</gene>
<proteinExistence type="predicted"/>
<reference evidence="1 2" key="1">
    <citation type="submission" date="2020-08" db="EMBL/GenBank/DDBJ databases">
        <title>Genomic Encyclopedia of Type Strains, Phase IV (KMG-IV): sequencing the most valuable type-strain genomes for metagenomic binning, comparative biology and taxonomic classification.</title>
        <authorList>
            <person name="Goeker M."/>
        </authorList>
    </citation>
    <scope>NUCLEOTIDE SEQUENCE [LARGE SCALE GENOMIC DNA]</scope>
    <source>
        <strain evidence="1 2">DSM 21769</strain>
    </source>
</reference>
<accession>A0A841PKR2</accession>
<protein>
    <submittedName>
        <fullName evidence="1">Uncharacterized protein YfkK (UPF0435 family)</fullName>
    </submittedName>
</protein>
<dbReference type="RefSeq" id="WP_184403224.1">
    <property type="nucleotide sequence ID" value="NZ_JACHHJ010000001.1"/>
</dbReference>
<dbReference type="AlphaFoldDB" id="A0A841PKR2"/>
<name>A0A841PKR2_9BACL</name>
<dbReference type="Proteomes" id="UP000568839">
    <property type="component" value="Unassembled WGS sequence"/>
</dbReference>
<evidence type="ECO:0000313" key="2">
    <source>
        <dbReference type="Proteomes" id="UP000568839"/>
    </source>
</evidence>
<organism evidence="1 2">
    <name type="scientific">Geomicrobium halophilum</name>
    <dbReference type="NCBI Taxonomy" id="549000"/>
    <lineage>
        <taxon>Bacteria</taxon>
        <taxon>Bacillati</taxon>
        <taxon>Bacillota</taxon>
        <taxon>Bacilli</taxon>
        <taxon>Bacillales</taxon>
        <taxon>Geomicrobium</taxon>
    </lineage>
</organism>
<keyword evidence="2" id="KW-1185">Reference proteome</keyword>
<evidence type="ECO:0000313" key="1">
    <source>
        <dbReference type="EMBL" id="MBB6449329.1"/>
    </source>
</evidence>